<dbReference type="NCBIfam" id="TIGR00671">
    <property type="entry name" value="baf"/>
    <property type="match status" value="1"/>
</dbReference>
<keyword evidence="5 13" id="KW-0808">Transferase</keyword>
<evidence type="ECO:0000256" key="10">
    <source>
        <dbReference type="ARBA" id="ARBA00022993"/>
    </source>
</evidence>
<comment type="cofactor">
    <cofactor evidence="1">
        <name>K(+)</name>
        <dbReference type="ChEBI" id="CHEBI:29103"/>
    </cofactor>
</comment>
<keyword evidence="9" id="KW-0630">Potassium</keyword>
<dbReference type="GO" id="GO:0005524">
    <property type="term" value="F:ATP binding"/>
    <property type="evidence" value="ECO:0007669"/>
    <property type="project" value="UniProtKB-KW"/>
</dbReference>
<comment type="caution">
    <text evidence="13">The sequence shown here is derived from an EMBL/GenBank/DDBJ whole genome shotgun (WGS) entry which is preliminary data.</text>
</comment>
<keyword evidence="4" id="KW-0963">Cytoplasm</keyword>
<organism evidence="13">
    <name type="scientific">human gut metagenome</name>
    <dbReference type="NCBI Taxonomy" id="408170"/>
    <lineage>
        <taxon>unclassified sequences</taxon>
        <taxon>metagenomes</taxon>
        <taxon>organismal metagenomes</taxon>
    </lineage>
</organism>
<evidence type="ECO:0000256" key="9">
    <source>
        <dbReference type="ARBA" id="ARBA00022958"/>
    </source>
</evidence>
<reference evidence="13" key="1">
    <citation type="journal article" date="2013" name="Environ. Microbiol.">
        <title>Microbiota from the distal guts of lean and obese adolescents exhibit partial functional redundancy besides clear differences in community structure.</title>
        <authorList>
            <person name="Ferrer M."/>
            <person name="Ruiz A."/>
            <person name="Lanza F."/>
            <person name="Haange S.B."/>
            <person name="Oberbach A."/>
            <person name="Till H."/>
            <person name="Bargiela R."/>
            <person name="Campoy C."/>
            <person name="Segura M.T."/>
            <person name="Richter M."/>
            <person name="von Bergen M."/>
            <person name="Seifert J."/>
            <person name="Suarez A."/>
        </authorList>
    </citation>
    <scope>NUCLEOTIDE SEQUENCE</scope>
</reference>
<gene>
    <name evidence="13" type="ORF">LEA_14671</name>
</gene>
<sequence>TTASVIDKNGCFIGCSILCGVKTALNALSSKTAQLPQIDITAPKNAICTNTIDCMRSGTVYGTAAMIDGLVKRFEKELGEKATVIITGGLGGVIAKHCETQAIVDKNLIIDGLRLIYDKNTQEKGK</sequence>
<keyword evidence="7 13" id="KW-0418">Kinase</keyword>
<protein>
    <recommendedName>
        <fullName evidence="12">Type III pantothenate kinase</fullName>
    </recommendedName>
</protein>
<dbReference type="SUPFAM" id="SSF53067">
    <property type="entry name" value="Actin-like ATPase domain"/>
    <property type="match status" value="1"/>
</dbReference>
<evidence type="ECO:0000256" key="12">
    <source>
        <dbReference type="ARBA" id="ARBA00040883"/>
    </source>
</evidence>
<dbReference type="PANTHER" id="PTHR34265">
    <property type="entry name" value="TYPE III PANTOTHENATE KINASE"/>
    <property type="match status" value="1"/>
</dbReference>
<dbReference type="EMBL" id="AJWY01009996">
    <property type="protein sequence ID" value="EKC56767.1"/>
    <property type="molecule type" value="Genomic_DNA"/>
</dbReference>
<evidence type="ECO:0000256" key="3">
    <source>
        <dbReference type="ARBA" id="ARBA00011738"/>
    </source>
</evidence>
<dbReference type="GO" id="GO:0015937">
    <property type="term" value="P:coenzyme A biosynthetic process"/>
    <property type="evidence" value="ECO:0007669"/>
    <property type="project" value="UniProtKB-KW"/>
</dbReference>
<name>K1S806_9ZZZZ</name>
<evidence type="ECO:0000256" key="5">
    <source>
        <dbReference type="ARBA" id="ARBA00022679"/>
    </source>
</evidence>
<comment type="subcellular location">
    <subcellularLocation>
        <location evidence="2">Cytoplasm</location>
    </subcellularLocation>
</comment>
<accession>K1S806</accession>
<dbReference type="InterPro" id="IPR004619">
    <property type="entry name" value="Type_III_PanK"/>
</dbReference>
<dbReference type="PANTHER" id="PTHR34265:SF1">
    <property type="entry name" value="TYPE III PANTOTHENATE KINASE"/>
    <property type="match status" value="1"/>
</dbReference>
<comment type="subunit">
    <text evidence="3">Homodimer.</text>
</comment>
<dbReference type="AlphaFoldDB" id="K1S806"/>
<evidence type="ECO:0000256" key="1">
    <source>
        <dbReference type="ARBA" id="ARBA00001958"/>
    </source>
</evidence>
<dbReference type="Gene3D" id="3.30.420.40">
    <property type="match status" value="1"/>
</dbReference>
<evidence type="ECO:0000256" key="2">
    <source>
        <dbReference type="ARBA" id="ARBA00004496"/>
    </source>
</evidence>
<dbReference type="CDD" id="cd24015">
    <property type="entry name" value="ASKHA_NBD_PanK-III"/>
    <property type="match status" value="1"/>
</dbReference>
<feature type="non-terminal residue" evidence="13">
    <location>
        <position position="1"/>
    </location>
</feature>
<evidence type="ECO:0000256" key="6">
    <source>
        <dbReference type="ARBA" id="ARBA00022741"/>
    </source>
</evidence>
<comment type="similarity">
    <text evidence="11">Belongs to the type III pantothenate kinase family.</text>
</comment>
<dbReference type="GO" id="GO:0005737">
    <property type="term" value="C:cytoplasm"/>
    <property type="evidence" value="ECO:0007669"/>
    <property type="project" value="UniProtKB-SubCell"/>
</dbReference>
<keyword evidence="10" id="KW-0173">Coenzyme A biosynthesis</keyword>
<dbReference type="InterPro" id="IPR043129">
    <property type="entry name" value="ATPase_NBD"/>
</dbReference>
<keyword evidence="8" id="KW-0067">ATP-binding</keyword>
<evidence type="ECO:0000256" key="7">
    <source>
        <dbReference type="ARBA" id="ARBA00022777"/>
    </source>
</evidence>
<proteinExistence type="inferred from homology"/>
<dbReference type="Pfam" id="PF03309">
    <property type="entry name" value="Pan_kinase"/>
    <property type="match status" value="1"/>
</dbReference>
<evidence type="ECO:0000256" key="11">
    <source>
        <dbReference type="ARBA" id="ARBA00038036"/>
    </source>
</evidence>
<evidence type="ECO:0000256" key="8">
    <source>
        <dbReference type="ARBA" id="ARBA00022840"/>
    </source>
</evidence>
<evidence type="ECO:0000313" key="13">
    <source>
        <dbReference type="EMBL" id="EKC56767.1"/>
    </source>
</evidence>
<dbReference type="GO" id="GO:0004594">
    <property type="term" value="F:pantothenate kinase activity"/>
    <property type="evidence" value="ECO:0007669"/>
    <property type="project" value="InterPro"/>
</dbReference>
<keyword evidence="6" id="KW-0547">Nucleotide-binding</keyword>
<evidence type="ECO:0000256" key="4">
    <source>
        <dbReference type="ARBA" id="ARBA00022490"/>
    </source>
</evidence>